<accession>A0ABW4W210</accession>
<dbReference type="CDD" id="cd06127">
    <property type="entry name" value="DEDDh"/>
    <property type="match status" value="1"/>
</dbReference>
<evidence type="ECO:0000313" key="12">
    <source>
        <dbReference type="Proteomes" id="UP001597383"/>
    </source>
</evidence>
<dbReference type="SUPFAM" id="SSF52540">
    <property type="entry name" value="P-loop containing nucleoside triphosphate hydrolases"/>
    <property type="match status" value="1"/>
</dbReference>
<sequence length="914" mass="105242">MDRYVVVDLETTGNSTNIDQIIEVGIVVIENNEIVDEFSTLLRPNKPIPPFVSKLTGISDSDVAFAPLFEEMASDVVEIFKNSYLIAHNVPFDLGFLNAELQSVGMNQLNNPVIDTVELTRIMYPQAPSYKLGQLAEYLHIIHHDPHRALSDAIVTAKLFIQLRRKMESLPLETVEHLLKLEKSFKSDIYELLHNQKERLTYSANQDNRFSICKGLAYKAFHEINEGAESSCHSFGGYLDSIYEQNGKMANLLPNYEKRTGQRQMSECIYDTFRSKNHAIIEAETGTGKSVAYLLPAVFEAVTYKQRIVISTFTTQLQSQLLEEEIPLITDIVPFPFQVALLKGRQHYLDLEKFAIEIANVQQDNYDITLTKAMILVWLTETETGDIDELHLPSSGYLFYQKVSTDSDGDLEYSFYQRARKRASDADILITNHALLCTDIFHDYQYLPTYSKVIIDEAHHFEETATRHYGLKLDYVNLQYTLNRIGATANDMVGSTTLTEQVSFESWKELIAKTKYEVDELFRTLFQYVLNKHHDKYARSDTGRIQYRFTNDSIADKQWNIITEMASRINYFLREQIRFLETIVPRNQENITVNDIRNKIEKLRKLIDDLQHLFVENNLEQFVNWVEIEASGAKNAVYLYSEPRDISHTLANLFFDEKESVILTSATLTMKNSFSFITKRLGIPSERLTTKQIGSPFSYENQVRLMVPNDFPDINKGNMDDFIYATCEAILSLAEITSGRMMILFTSYDMLKRAYELIRELMELDQYVLIAQGITSGSRSRLKKNFQTFDQAILFGTSSFWEGVDIPGDDLSCLMIVRLPFQPPNHPTYEAKANYLREQQGNPFYELALPNAVIRFKQGFGRLIRSSTDRGIVFVCDARIVKARYGKYFTDSIPKVPLAFESTHELMKRAQDWF</sequence>
<dbReference type="SMART" id="SM00491">
    <property type="entry name" value="HELICc2"/>
    <property type="match status" value="1"/>
</dbReference>
<dbReference type="InterPro" id="IPR006555">
    <property type="entry name" value="ATP-dep_Helicase_C"/>
</dbReference>
<evidence type="ECO:0000256" key="5">
    <source>
        <dbReference type="ARBA" id="ARBA00022840"/>
    </source>
</evidence>
<dbReference type="NCBIfam" id="TIGR00573">
    <property type="entry name" value="dnaq"/>
    <property type="match status" value="1"/>
</dbReference>
<keyword evidence="12" id="KW-1185">Reference proteome</keyword>
<dbReference type="InterPro" id="IPR006054">
    <property type="entry name" value="DnaQ"/>
</dbReference>
<comment type="caution">
    <text evidence="11">The sequence shown here is derived from an EMBL/GenBank/DDBJ whole genome shotgun (WGS) entry which is preliminary data.</text>
</comment>
<dbReference type="InterPro" id="IPR012337">
    <property type="entry name" value="RNaseH-like_sf"/>
</dbReference>
<keyword evidence="11" id="KW-0347">Helicase</keyword>
<evidence type="ECO:0000256" key="8">
    <source>
        <dbReference type="SAM" id="Coils"/>
    </source>
</evidence>
<dbReference type="HAMAP" id="MF_02206">
    <property type="entry name" value="DinG_exonucl"/>
    <property type="match status" value="1"/>
</dbReference>
<evidence type="ECO:0000256" key="3">
    <source>
        <dbReference type="ARBA" id="ARBA00022801"/>
    </source>
</evidence>
<dbReference type="InterPro" id="IPR013520">
    <property type="entry name" value="Ribonucl_H"/>
</dbReference>
<evidence type="ECO:0000256" key="4">
    <source>
        <dbReference type="ARBA" id="ARBA00022839"/>
    </source>
</evidence>
<dbReference type="GO" id="GO:0003678">
    <property type="term" value="F:DNA helicase activity"/>
    <property type="evidence" value="ECO:0007669"/>
    <property type="project" value="UniProtKB-EC"/>
</dbReference>
<feature type="domain" description="Helicase ATP-binding" evidence="9">
    <location>
        <begin position="270"/>
        <end position="516"/>
    </location>
</feature>
<dbReference type="InterPro" id="IPR045028">
    <property type="entry name" value="DinG/Rad3-like"/>
</dbReference>
<dbReference type="Gene3D" id="3.30.420.10">
    <property type="entry name" value="Ribonuclease H-like superfamily/Ribonuclease H"/>
    <property type="match status" value="1"/>
</dbReference>
<feature type="short sequence motif" description="DEAH box" evidence="6">
    <location>
        <begin position="456"/>
        <end position="459"/>
    </location>
</feature>
<dbReference type="Pfam" id="PF00929">
    <property type="entry name" value="RNase_T"/>
    <property type="match status" value="1"/>
</dbReference>
<evidence type="ECO:0000256" key="2">
    <source>
        <dbReference type="ARBA" id="ARBA00022741"/>
    </source>
</evidence>
<protein>
    <recommendedName>
        <fullName evidence="6 7">3'-5' exonuclease DinG</fullName>
        <ecNumber evidence="6 7">3.1.-.-</ecNumber>
    </recommendedName>
</protein>
<dbReference type="Gene3D" id="3.40.50.300">
    <property type="entry name" value="P-loop containing nucleotide triphosphate hydrolases"/>
    <property type="match status" value="2"/>
</dbReference>
<dbReference type="EMBL" id="JBHUHQ010000021">
    <property type="protein sequence ID" value="MFD2045842.1"/>
    <property type="molecule type" value="Genomic_DNA"/>
</dbReference>
<dbReference type="GO" id="GO:0016787">
    <property type="term" value="F:hydrolase activity"/>
    <property type="evidence" value="ECO:0007669"/>
    <property type="project" value="UniProtKB-KW"/>
</dbReference>
<evidence type="ECO:0000313" key="11">
    <source>
        <dbReference type="EMBL" id="MFD2045842.1"/>
    </source>
</evidence>
<dbReference type="InterPro" id="IPR014001">
    <property type="entry name" value="Helicase_ATP-bd"/>
</dbReference>
<dbReference type="EC" id="3.1.-.-" evidence="6 7"/>
<keyword evidence="2 6" id="KW-0547">Nucleotide-binding</keyword>
<dbReference type="InterPro" id="IPR036397">
    <property type="entry name" value="RNaseH_sf"/>
</dbReference>
<keyword evidence="5 6" id="KW-0067">ATP-binding</keyword>
<dbReference type="NCBIfam" id="NF005981">
    <property type="entry name" value="PRK08074.1"/>
    <property type="match status" value="1"/>
</dbReference>
<keyword evidence="8" id="KW-0175">Coiled coil</keyword>
<dbReference type="Pfam" id="PF13307">
    <property type="entry name" value="Helicase_C_2"/>
    <property type="match status" value="1"/>
</dbReference>
<dbReference type="Proteomes" id="UP001597383">
    <property type="component" value="Unassembled WGS sequence"/>
</dbReference>
<proteinExistence type="inferred from homology"/>
<dbReference type="SUPFAM" id="SSF53098">
    <property type="entry name" value="Ribonuclease H-like"/>
    <property type="match status" value="1"/>
</dbReference>
<feature type="binding site" evidence="6">
    <location>
        <begin position="283"/>
        <end position="290"/>
    </location>
    <ligand>
        <name>ATP</name>
        <dbReference type="ChEBI" id="CHEBI:30616"/>
    </ligand>
</feature>
<dbReference type="InterPro" id="IPR006310">
    <property type="entry name" value="DinG"/>
</dbReference>
<name>A0ABW4W210_9BACI</name>
<feature type="domain" description="Helicase ATP-binding" evidence="10">
    <location>
        <begin position="248"/>
        <end position="505"/>
    </location>
</feature>
<dbReference type="PROSITE" id="PS51192">
    <property type="entry name" value="HELICASE_ATP_BIND_1"/>
    <property type="match status" value="1"/>
</dbReference>
<dbReference type="SMART" id="SM00479">
    <property type="entry name" value="EXOIII"/>
    <property type="match status" value="1"/>
</dbReference>
<dbReference type="InterPro" id="IPR027417">
    <property type="entry name" value="P-loop_NTPase"/>
</dbReference>
<evidence type="ECO:0000256" key="1">
    <source>
        <dbReference type="ARBA" id="ARBA00022722"/>
    </source>
</evidence>
<reference evidence="12" key="1">
    <citation type="journal article" date="2019" name="Int. J. Syst. Evol. Microbiol.">
        <title>The Global Catalogue of Microorganisms (GCM) 10K type strain sequencing project: providing services to taxonomists for standard genome sequencing and annotation.</title>
        <authorList>
            <consortium name="The Broad Institute Genomics Platform"/>
            <consortium name="The Broad Institute Genome Sequencing Center for Infectious Disease"/>
            <person name="Wu L."/>
            <person name="Ma J."/>
        </authorList>
    </citation>
    <scope>NUCLEOTIDE SEQUENCE [LARGE SCALE GENOMIC DNA]</scope>
    <source>
        <strain evidence="12">R28</strain>
    </source>
</reference>
<evidence type="ECO:0000256" key="6">
    <source>
        <dbReference type="HAMAP-Rule" id="MF_02206"/>
    </source>
</evidence>
<evidence type="ECO:0000259" key="9">
    <source>
        <dbReference type="PROSITE" id="PS51192"/>
    </source>
</evidence>
<dbReference type="PROSITE" id="PS51193">
    <property type="entry name" value="HELICASE_ATP_BIND_2"/>
    <property type="match status" value="1"/>
</dbReference>
<evidence type="ECO:0000259" key="10">
    <source>
        <dbReference type="PROSITE" id="PS51193"/>
    </source>
</evidence>
<gene>
    <name evidence="6 7 11" type="primary">dinG</name>
    <name evidence="11" type="ORF">ACFSJF_16320</name>
</gene>
<comment type="similarity">
    <text evidence="6 7">Belongs to the helicase family. DinG subfamily. Type 2 sub-subfamily.</text>
</comment>
<dbReference type="PANTHER" id="PTHR11472:SF34">
    <property type="entry name" value="REGULATOR OF TELOMERE ELONGATION HELICASE 1"/>
    <property type="match status" value="1"/>
</dbReference>
<keyword evidence="3 6" id="KW-0378">Hydrolase</keyword>
<feature type="coiled-coil region" evidence="8">
    <location>
        <begin position="586"/>
        <end position="613"/>
    </location>
</feature>
<evidence type="ECO:0000256" key="7">
    <source>
        <dbReference type="RuleBase" id="RU364106"/>
    </source>
</evidence>
<comment type="function">
    <text evidence="6 7">3'-5' exonuclease.</text>
</comment>
<organism evidence="11 12">
    <name type="scientific">Ornithinibacillus salinisoli</name>
    <dbReference type="NCBI Taxonomy" id="1848459"/>
    <lineage>
        <taxon>Bacteria</taxon>
        <taxon>Bacillati</taxon>
        <taxon>Bacillota</taxon>
        <taxon>Bacilli</taxon>
        <taxon>Bacillales</taxon>
        <taxon>Bacillaceae</taxon>
        <taxon>Ornithinibacillus</taxon>
    </lineage>
</organism>
<dbReference type="PANTHER" id="PTHR11472">
    <property type="entry name" value="DNA REPAIR DEAD HELICASE RAD3/XP-D SUBFAMILY MEMBER"/>
    <property type="match status" value="1"/>
</dbReference>
<dbReference type="RefSeq" id="WP_377557231.1">
    <property type="nucleotide sequence ID" value="NZ_JBHUHQ010000021.1"/>
</dbReference>
<keyword evidence="1 6" id="KW-0540">Nuclease</keyword>
<dbReference type="InterPro" id="IPR014013">
    <property type="entry name" value="Helic_SF1/SF2_ATP-bd_DinG/Rad3"/>
</dbReference>
<keyword evidence="4 6" id="KW-0269">Exonuclease</keyword>
<dbReference type="NCBIfam" id="TIGR01407">
    <property type="entry name" value="dinG_rel"/>
    <property type="match status" value="1"/>
</dbReference>